<dbReference type="Pfam" id="PF00083">
    <property type="entry name" value="Sugar_tr"/>
    <property type="match status" value="1"/>
</dbReference>
<evidence type="ECO:0000256" key="6">
    <source>
        <dbReference type="SAM" id="Phobius"/>
    </source>
</evidence>
<sequence>MALPPKWYQFLVSVFAYLGSLLYVSVFTGGAFFGAMFAGELSDRLGRKYTILLGALIFILGGSLQTAASHLNYLYAGRCLAGAGVGFLVMISIKGSMRHDTPLSPFNYRASPVVNGTPEIHHLR</sequence>
<dbReference type="GO" id="GO:0005351">
    <property type="term" value="F:carbohydrate:proton symporter activity"/>
    <property type="evidence" value="ECO:0007669"/>
    <property type="project" value="TreeGrafter"/>
</dbReference>
<dbReference type="OrthoDB" id="8120565at2759"/>
<dbReference type="GO" id="GO:0016020">
    <property type="term" value="C:membrane"/>
    <property type="evidence" value="ECO:0007669"/>
    <property type="project" value="UniProtKB-SubCell"/>
</dbReference>
<gene>
    <name evidence="8" type="ORF">B0T10DRAFT_565068</name>
</gene>
<dbReference type="SUPFAM" id="SSF103473">
    <property type="entry name" value="MFS general substrate transporter"/>
    <property type="match status" value="1"/>
</dbReference>
<evidence type="ECO:0000256" key="5">
    <source>
        <dbReference type="ARBA" id="ARBA00023136"/>
    </source>
</evidence>
<dbReference type="Gene3D" id="1.20.1250.20">
    <property type="entry name" value="MFS general substrate transporter like domains"/>
    <property type="match status" value="1"/>
</dbReference>
<comment type="similarity">
    <text evidence="2">Belongs to the major facilitator superfamily. Sugar transporter (TC 2.A.1.1) family.</text>
</comment>
<protein>
    <recommendedName>
        <fullName evidence="7">Major facilitator superfamily (MFS) profile domain-containing protein</fullName>
    </recommendedName>
</protein>
<keyword evidence="5 6" id="KW-0472">Membrane</keyword>
<dbReference type="PANTHER" id="PTHR48022:SF37">
    <property type="entry name" value="MAJOR FACILITATOR SUPERFAMILY (MFS) PROFILE DOMAIN-CONTAINING PROTEIN-RELATED"/>
    <property type="match status" value="1"/>
</dbReference>
<feature type="transmembrane region" description="Helical" evidence="6">
    <location>
        <begin position="73"/>
        <end position="93"/>
    </location>
</feature>
<keyword evidence="3 6" id="KW-0812">Transmembrane</keyword>
<dbReference type="PROSITE" id="PS00216">
    <property type="entry name" value="SUGAR_TRANSPORT_1"/>
    <property type="match status" value="1"/>
</dbReference>
<feature type="transmembrane region" description="Helical" evidence="6">
    <location>
        <begin position="14"/>
        <end position="37"/>
    </location>
</feature>
<proteinExistence type="inferred from homology"/>
<feature type="domain" description="Major facilitator superfamily (MFS) profile" evidence="7">
    <location>
        <begin position="1"/>
        <end position="124"/>
    </location>
</feature>
<dbReference type="Proteomes" id="UP000777438">
    <property type="component" value="Unassembled WGS sequence"/>
</dbReference>
<evidence type="ECO:0000259" key="7">
    <source>
        <dbReference type="PROSITE" id="PS50850"/>
    </source>
</evidence>
<dbReference type="PROSITE" id="PS50850">
    <property type="entry name" value="MFS"/>
    <property type="match status" value="1"/>
</dbReference>
<comment type="caution">
    <text evidence="8">The sequence shown here is derived from an EMBL/GenBank/DDBJ whole genome shotgun (WGS) entry which is preliminary data.</text>
</comment>
<evidence type="ECO:0000313" key="9">
    <source>
        <dbReference type="Proteomes" id="UP000777438"/>
    </source>
</evidence>
<keyword evidence="9" id="KW-1185">Reference proteome</keyword>
<dbReference type="InterPro" id="IPR036259">
    <property type="entry name" value="MFS_trans_sf"/>
</dbReference>
<dbReference type="EMBL" id="JAGPYM010000023">
    <property type="protein sequence ID" value="KAH6883462.1"/>
    <property type="molecule type" value="Genomic_DNA"/>
</dbReference>
<dbReference type="InterPro" id="IPR005828">
    <property type="entry name" value="MFS_sugar_transport-like"/>
</dbReference>
<accession>A0A9P8VZ79</accession>
<name>A0A9P8VZ79_9HYPO</name>
<evidence type="ECO:0000256" key="1">
    <source>
        <dbReference type="ARBA" id="ARBA00004141"/>
    </source>
</evidence>
<comment type="subcellular location">
    <subcellularLocation>
        <location evidence="1">Membrane</location>
        <topology evidence="1">Multi-pass membrane protein</topology>
    </subcellularLocation>
</comment>
<dbReference type="PANTHER" id="PTHR48022">
    <property type="entry name" value="PLASTIDIC GLUCOSE TRANSPORTER 4"/>
    <property type="match status" value="1"/>
</dbReference>
<reference evidence="8 9" key="1">
    <citation type="journal article" date="2021" name="Nat. Commun.">
        <title>Genetic determinants of endophytism in the Arabidopsis root mycobiome.</title>
        <authorList>
            <person name="Mesny F."/>
            <person name="Miyauchi S."/>
            <person name="Thiergart T."/>
            <person name="Pickel B."/>
            <person name="Atanasova L."/>
            <person name="Karlsson M."/>
            <person name="Huettel B."/>
            <person name="Barry K.W."/>
            <person name="Haridas S."/>
            <person name="Chen C."/>
            <person name="Bauer D."/>
            <person name="Andreopoulos W."/>
            <person name="Pangilinan J."/>
            <person name="LaButti K."/>
            <person name="Riley R."/>
            <person name="Lipzen A."/>
            <person name="Clum A."/>
            <person name="Drula E."/>
            <person name="Henrissat B."/>
            <person name="Kohler A."/>
            <person name="Grigoriev I.V."/>
            <person name="Martin F.M."/>
            <person name="Hacquard S."/>
        </authorList>
    </citation>
    <scope>NUCLEOTIDE SEQUENCE [LARGE SCALE GENOMIC DNA]</scope>
    <source>
        <strain evidence="8 9">MPI-CAGE-CH-0241</strain>
    </source>
</reference>
<dbReference type="InterPro" id="IPR005829">
    <property type="entry name" value="Sugar_transporter_CS"/>
</dbReference>
<dbReference type="InterPro" id="IPR020846">
    <property type="entry name" value="MFS_dom"/>
</dbReference>
<organism evidence="8 9">
    <name type="scientific">Thelonectria olida</name>
    <dbReference type="NCBI Taxonomy" id="1576542"/>
    <lineage>
        <taxon>Eukaryota</taxon>
        <taxon>Fungi</taxon>
        <taxon>Dikarya</taxon>
        <taxon>Ascomycota</taxon>
        <taxon>Pezizomycotina</taxon>
        <taxon>Sordariomycetes</taxon>
        <taxon>Hypocreomycetidae</taxon>
        <taxon>Hypocreales</taxon>
        <taxon>Nectriaceae</taxon>
        <taxon>Thelonectria</taxon>
    </lineage>
</organism>
<evidence type="ECO:0000256" key="3">
    <source>
        <dbReference type="ARBA" id="ARBA00022692"/>
    </source>
</evidence>
<evidence type="ECO:0000256" key="4">
    <source>
        <dbReference type="ARBA" id="ARBA00022989"/>
    </source>
</evidence>
<dbReference type="InterPro" id="IPR050360">
    <property type="entry name" value="MFS_Sugar_Transporters"/>
</dbReference>
<evidence type="ECO:0000256" key="2">
    <source>
        <dbReference type="ARBA" id="ARBA00010992"/>
    </source>
</evidence>
<feature type="transmembrane region" description="Helical" evidence="6">
    <location>
        <begin position="49"/>
        <end position="67"/>
    </location>
</feature>
<keyword evidence="4 6" id="KW-1133">Transmembrane helix</keyword>
<evidence type="ECO:0000313" key="8">
    <source>
        <dbReference type="EMBL" id="KAH6883462.1"/>
    </source>
</evidence>
<dbReference type="AlphaFoldDB" id="A0A9P8VZ79"/>